<feature type="compositionally biased region" description="Pro residues" evidence="1">
    <location>
        <begin position="69"/>
        <end position="79"/>
    </location>
</feature>
<organism evidence="3 4">
    <name type="scientific">Actinomycetospora chlora</name>
    <dbReference type="NCBI Taxonomy" id="663608"/>
    <lineage>
        <taxon>Bacteria</taxon>
        <taxon>Bacillati</taxon>
        <taxon>Actinomycetota</taxon>
        <taxon>Actinomycetes</taxon>
        <taxon>Pseudonocardiales</taxon>
        <taxon>Pseudonocardiaceae</taxon>
        <taxon>Actinomycetospora</taxon>
    </lineage>
</organism>
<dbReference type="RefSeq" id="WP_345416490.1">
    <property type="nucleotide sequence ID" value="NZ_BAABHO010000023.1"/>
</dbReference>
<gene>
    <name evidence="3" type="ORF">GCM10023200_31110</name>
</gene>
<sequence>MRALVIGGVTLILFVGAAPLAVPGVPLRLHGVPTPVALGVLGLAVVAFLAGLLLLARGRRARRRDEVPAPRPAPSPTPSPRSHARPRPAARAPTPGFVAVRLRR</sequence>
<reference evidence="4" key="1">
    <citation type="journal article" date="2019" name="Int. J. Syst. Evol. Microbiol.">
        <title>The Global Catalogue of Microorganisms (GCM) 10K type strain sequencing project: providing services to taxonomists for standard genome sequencing and annotation.</title>
        <authorList>
            <consortium name="The Broad Institute Genomics Platform"/>
            <consortium name="The Broad Institute Genome Sequencing Center for Infectious Disease"/>
            <person name="Wu L."/>
            <person name="Ma J."/>
        </authorList>
    </citation>
    <scope>NUCLEOTIDE SEQUENCE [LARGE SCALE GENOMIC DNA]</scope>
    <source>
        <strain evidence="4">JCM 17979</strain>
    </source>
</reference>
<name>A0ABP9BEX6_9PSEU</name>
<evidence type="ECO:0000313" key="3">
    <source>
        <dbReference type="EMBL" id="GAA4793151.1"/>
    </source>
</evidence>
<feature type="region of interest" description="Disordered" evidence="1">
    <location>
        <begin position="60"/>
        <end position="104"/>
    </location>
</feature>
<comment type="caution">
    <text evidence="3">The sequence shown here is derived from an EMBL/GenBank/DDBJ whole genome shotgun (WGS) entry which is preliminary data.</text>
</comment>
<keyword evidence="2" id="KW-1133">Transmembrane helix</keyword>
<keyword evidence="4" id="KW-1185">Reference proteome</keyword>
<evidence type="ECO:0000313" key="4">
    <source>
        <dbReference type="Proteomes" id="UP001500928"/>
    </source>
</evidence>
<keyword evidence="2" id="KW-0812">Transmembrane</keyword>
<proteinExistence type="predicted"/>
<dbReference type="EMBL" id="BAABHO010000023">
    <property type="protein sequence ID" value="GAA4793151.1"/>
    <property type="molecule type" value="Genomic_DNA"/>
</dbReference>
<protein>
    <submittedName>
        <fullName evidence="3">Uncharacterized protein</fullName>
    </submittedName>
</protein>
<evidence type="ECO:0000256" key="1">
    <source>
        <dbReference type="SAM" id="MobiDB-lite"/>
    </source>
</evidence>
<evidence type="ECO:0000256" key="2">
    <source>
        <dbReference type="SAM" id="Phobius"/>
    </source>
</evidence>
<dbReference type="Proteomes" id="UP001500928">
    <property type="component" value="Unassembled WGS sequence"/>
</dbReference>
<accession>A0ABP9BEX6</accession>
<keyword evidence="2" id="KW-0472">Membrane</keyword>
<feature type="transmembrane region" description="Helical" evidence="2">
    <location>
        <begin position="36"/>
        <end position="56"/>
    </location>
</feature>